<organism evidence="2 3">
    <name type="scientific">Streptomyces halobius</name>
    <dbReference type="NCBI Taxonomy" id="2879846"/>
    <lineage>
        <taxon>Bacteria</taxon>
        <taxon>Bacillati</taxon>
        <taxon>Actinomycetota</taxon>
        <taxon>Actinomycetes</taxon>
        <taxon>Kitasatosporales</taxon>
        <taxon>Streptomycetaceae</taxon>
        <taxon>Streptomyces</taxon>
    </lineage>
</organism>
<evidence type="ECO:0000313" key="2">
    <source>
        <dbReference type="EMBL" id="UQA90593.1"/>
    </source>
</evidence>
<dbReference type="InterPro" id="IPR013783">
    <property type="entry name" value="Ig-like_fold"/>
</dbReference>
<sequence length="115" mass="11932">MSAAAGSARTLVIQPTGGTGQHARPHETFAQPLTARLVDRDSHMPVSGAEVTFSWVSTSQQVLFEGDEITVAVRTDADGSAQTPPLVAGDVDGIAIFNVTAAGAAPEQFQVTVDR</sequence>
<dbReference type="Gene3D" id="2.60.40.10">
    <property type="entry name" value="Immunoglobulins"/>
    <property type="match status" value="1"/>
</dbReference>
<proteinExistence type="predicted"/>
<dbReference type="EMBL" id="CP086322">
    <property type="protein sequence ID" value="UQA90593.1"/>
    <property type="molecule type" value="Genomic_DNA"/>
</dbReference>
<reference evidence="2" key="1">
    <citation type="submission" date="2021-10" db="EMBL/GenBank/DDBJ databases">
        <title>Streptomyces nigrumlapis sp.nov.,an antimicrobial producing actinobacterium isolated from Black Gobi rocks.</title>
        <authorList>
            <person name="Wen Y."/>
            <person name="Zhang W."/>
            <person name="Liu X.G."/>
        </authorList>
    </citation>
    <scope>NUCLEOTIDE SEQUENCE</scope>
    <source>
        <strain evidence="2">ST13-2-2</strain>
    </source>
</reference>
<dbReference type="Proteomes" id="UP000830115">
    <property type="component" value="Chromosome"/>
</dbReference>
<evidence type="ECO:0000256" key="1">
    <source>
        <dbReference type="SAM" id="MobiDB-lite"/>
    </source>
</evidence>
<accession>A0ABY4LYN8</accession>
<protein>
    <submittedName>
        <fullName evidence="2">Ig domain-containing protein</fullName>
    </submittedName>
</protein>
<dbReference type="RefSeq" id="WP_248861334.1">
    <property type="nucleotide sequence ID" value="NZ_CP086322.1"/>
</dbReference>
<feature type="region of interest" description="Disordered" evidence="1">
    <location>
        <begin position="1"/>
        <end position="27"/>
    </location>
</feature>
<keyword evidence="3" id="KW-1185">Reference proteome</keyword>
<dbReference type="SUPFAM" id="SSF49373">
    <property type="entry name" value="Invasin/intimin cell-adhesion fragments"/>
    <property type="match status" value="1"/>
</dbReference>
<gene>
    <name evidence="2" type="ORF">K9S39_00580</name>
</gene>
<dbReference type="InterPro" id="IPR008964">
    <property type="entry name" value="Invasin/intimin_cell_adhesion"/>
</dbReference>
<evidence type="ECO:0000313" key="3">
    <source>
        <dbReference type="Proteomes" id="UP000830115"/>
    </source>
</evidence>
<name>A0ABY4LYN8_9ACTN</name>